<dbReference type="InterPro" id="IPR010723">
    <property type="entry name" value="HemN_C"/>
</dbReference>
<dbReference type="SFLD" id="SFLDG01065">
    <property type="entry name" value="anaerobic_coproporphyrinogen-I"/>
    <property type="match status" value="1"/>
</dbReference>
<keyword evidence="7 10" id="KW-0408">Iron</keyword>
<dbReference type="Gene3D" id="3.20.20.70">
    <property type="entry name" value="Aldolase class I"/>
    <property type="match status" value="1"/>
</dbReference>
<name>A0A1I2JVG0_9BACT</name>
<dbReference type="PANTHER" id="PTHR13932">
    <property type="entry name" value="COPROPORPHYRINIGEN III OXIDASE"/>
    <property type="match status" value="1"/>
</dbReference>
<evidence type="ECO:0000256" key="8">
    <source>
        <dbReference type="ARBA" id="ARBA00023014"/>
    </source>
</evidence>
<evidence type="ECO:0000256" key="5">
    <source>
        <dbReference type="ARBA" id="ARBA00022691"/>
    </source>
</evidence>
<evidence type="ECO:0000256" key="9">
    <source>
        <dbReference type="ARBA" id="ARBA00023186"/>
    </source>
</evidence>
<evidence type="ECO:0000256" key="1">
    <source>
        <dbReference type="ARBA" id="ARBA00001966"/>
    </source>
</evidence>
<dbReference type="InterPro" id="IPR006638">
    <property type="entry name" value="Elp3/MiaA/NifB-like_rSAM"/>
</dbReference>
<gene>
    <name evidence="12" type="ORF">SAMN04488541_10705</name>
</gene>
<dbReference type="InterPro" id="IPR013785">
    <property type="entry name" value="Aldolase_TIM"/>
</dbReference>
<keyword evidence="8 10" id="KW-0411">Iron-sulfur</keyword>
<dbReference type="OrthoDB" id="9808022at2"/>
<dbReference type="GO" id="GO:0006779">
    <property type="term" value="P:porphyrin-containing compound biosynthetic process"/>
    <property type="evidence" value="ECO:0007669"/>
    <property type="project" value="InterPro"/>
</dbReference>
<dbReference type="PANTHER" id="PTHR13932:SF5">
    <property type="entry name" value="RADICAL S-ADENOSYL METHIONINE DOMAIN-CONTAINING PROTEIN 1, MITOCHONDRIAL"/>
    <property type="match status" value="1"/>
</dbReference>
<keyword evidence="10" id="KW-0004">4Fe-4S</keyword>
<organism evidence="12 13">
    <name type="scientific">Thermoflexibacter ruber</name>
    <dbReference type="NCBI Taxonomy" id="1003"/>
    <lineage>
        <taxon>Bacteria</taxon>
        <taxon>Pseudomonadati</taxon>
        <taxon>Bacteroidota</taxon>
        <taxon>Cytophagia</taxon>
        <taxon>Cytophagales</taxon>
        <taxon>Thermoflexibacteraceae</taxon>
        <taxon>Thermoflexibacter</taxon>
    </lineage>
</organism>
<dbReference type="SMART" id="SM00729">
    <property type="entry name" value="Elp3"/>
    <property type="match status" value="1"/>
</dbReference>
<comment type="similarity">
    <text evidence="2">Belongs to the anaerobic coproporphyrinogen-III oxidase family. HemW subfamily.</text>
</comment>
<evidence type="ECO:0000256" key="3">
    <source>
        <dbReference type="ARBA" id="ARBA00017228"/>
    </source>
</evidence>
<keyword evidence="9 10" id="KW-0143">Chaperone</keyword>
<dbReference type="GO" id="GO:0004109">
    <property type="term" value="F:coproporphyrinogen oxidase activity"/>
    <property type="evidence" value="ECO:0007669"/>
    <property type="project" value="InterPro"/>
</dbReference>
<sequence length="377" mass="43005">MSSIYVHIPYCKQACHYCDFHFSTNASTKTQMVEAICKEIALQSNYLEGKVLQSIYLGGGTPSLLSEKELGNILETIRLIFPIEKNPEITLEANPDDLSQTKLKELKNLGINRLSIGIQSFHEPFLLWTNRTHHAEEAEKCVKLAQDIGFENITIDLMYAFPADNHAIWHSDLQKALSLGVPHISAYCLTIEPKTVFGNWQRKGKIQPINEEFASQQFEILVNTLAANGYEHYEISNFAKPPYYSRHNTNYWKKGTYLGIGASAHSYNGESRQFNINNNALYIKSIQQGIVPFEKEILSLSDHINEYLMVSLRTMWGCDINFLKEKYGYDILKDKKNFTRLLDYQANALLTIENEKIILTFKGKLLADEIAGNLFVS</sequence>
<dbReference type="NCBIfam" id="TIGR00539">
    <property type="entry name" value="hemN_rel"/>
    <property type="match status" value="1"/>
</dbReference>
<protein>
    <recommendedName>
        <fullName evidence="3 10">Heme chaperone HemW</fullName>
    </recommendedName>
</protein>
<dbReference type="EMBL" id="FONY01000070">
    <property type="protein sequence ID" value="SFF58815.1"/>
    <property type="molecule type" value="Genomic_DNA"/>
</dbReference>
<comment type="function">
    <text evidence="10">Probably acts as a heme chaperone, transferring heme to an unknown acceptor. Binds one molecule of heme per monomer, possibly covalently. Binds 1 [4Fe-4S] cluster. The cluster is coordinated with 3 cysteines and an exchangeable S-adenosyl-L-methionine.</text>
</comment>
<dbReference type="SFLD" id="SFLDF00562">
    <property type="entry name" value="HemN-like__clustered_with_heat"/>
    <property type="match status" value="1"/>
</dbReference>
<reference evidence="12 13" key="1">
    <citation type="submission" date="2016-10" db="EMBL/GenBank/DDBJ databases">
        <authorList>
            <person name="de Groot N.N."/>
        </authorList>
    </citation>
    <scope>NUCLEOTIDE SEQUENCE [LARGE SCALE GENOMIC DNA]</scope>
    <source>
        <strain>GEY</strain>
        <strain evidence="13">DSM 9560</strain>
    </source>
</reference>
<dbReference type="GO" id="GO:0051539">
    <property type="term" value="F:4 iron, 4 sulfur cluster binding"/>
    <property type="evidence" value="ECO:0007669"/>
    <property type="project" value="UniProtKB-UniRule"/>
</dbReference>
<evidence type="ECO:0000256" key="4">
    <source>
        <dbReference type="ARBA" id="ARBA00022617"/>
    </source>
</evidence>
<dbReference type="InterPro" id="IPR007197">
    <property type="entry name" value="rSAM"/>
</dbReference>
<keyword evidence="4 10" id="KW-0349">Heme</keyword>
<dbReference type="RefSeq" id="WP_091549455.1">
    <property type="nucleotide sequence ID" value="NZ_FONY01000070.1"/>
</dbReference>
<comment type="subcellular location">
    <subcellularLocation>
        <location evidence="10">Cytoplasm</location>
    </subcellularLocation>
</comment>
<evidence type="ECO:0000256" key="2">
    <source>
        <dbReference type="ARBA" id="ARBA00006100"/>
    </source>
</evidence>
<dbReference type="GO" id="GO:0046872">
    <property type="term" value="F:metal ion binding"/>
    <property type="evidence" value="ECO:0007669"/>
    <property type="project" value="UniProtKB-UniRule"/>
</dbReference>
<dbReference type="PROSITE" id="PS51918">
    <property type="entry name" value="RADICAL_SAM"/>
    <property type="match status" value="1"/>
</dbReference>
<dbReference type="CDD" id="cd01335">
    <property type="entry name" value="Radical_SAM"/>
    <property type="match status" value="1"/>
</dbReference>
<keyword evidence="13" id="KW-1185">Reference proteome</keyword>
<accession>A0A1I2JVG0</accession>
<proteinExistence type="inferred from homology"/>
<dbReference type="InterPro" id="IPR058240">
    <property type="entry name" value="rSAM_sf"/>
</dbReference>
<dbReference type="SFLD" id="SFLDF00288">
    <property type="entry name" value="HemN-like__clustered_with_nucl"/>
    <property type="match status" value="1"/>
</dbReference>
<evidence type="ECO:0000256" key="6">
    <source>
        <dbReference type="ARBA" id="ARBA00022723"/>
    </source>
</evidence>
<dbReference type="GO" id="GO:0005737">
    <property type="term" value="C:cytoplasm"/>
    <property type="evidence" value="ECO:0007669"/>
    <property type="project" value="UniProtKB-SubCell"/>
</dbReference>
<evidence type="ECO:0000256" key="10">
    <source>
        <dbReference type="RuleBase" id="RU364116"/>
    </source>
</evidence>
<dbReference type="AlphaFoldDB" id="A0A1I2JVG0"/>
<keyword evidence="5 10" id="KW-0949">S-adenosyl-L-methionine</keyword>
<dbReference type="InterPro" id="IPR004559">
    <property type="entry name" value="HemW-like"/>
</dbReference>
<keyword evidence="6 10" id="KW-0479">Metal-binding</keyword>
<dbReference type="Pfam" id="PF06969">
    <property type="entry name" value="HemN_C"/>
    <property type="match status" value="1"/>
</dbReference>
<dbReference type="SFLD" id="SFLDS00029">
    <property type="entry name" value="Radical_SAM"/>
    <property type="match status" value="1"/>
</dbReference>
<evidence type="ECO:0000313" key="12">
    <source>
        <dbReference type="EMBL" id="SFF58815.1"/>
    </source>
</evidence>
<keyword evidence="10" id="KW-0963">Cytoplasm</keyword>
<comment type="cofactor">
    <cofactor evidence="1">
        <name>[4Fe-4S] cluster</name>
        <dbReference type="ChEBI" id="CHEBI:49883"/>
    </cofactor>
</comment>
<dbReference type="STRING" id="1003.SAMN04488541_10705"/>
<dbReference type="SUPFAM" id="SSF102114">
    <property type="entry name" value="Radical SAM enzymes"/>
    <property type="match status" value="1"/>
</dbReference>
<feature type="domain" description="Radical SAM core" evidence="11">
    <location>
        <begin position="1"/>
        <end position="231"/>
    </location>
</feature>
<evidence type="ECO:0000256" key="7">
    <source>
        <dbReference type="ARBA" id="ARBA00023004"/>
    </source>
</evidence>
<dbReference type="Pfam" id="PF04055">
    <property type="entry name" value="Radical_SAM"/>
    <property type="match status" value="1"/>
</dbReference>
<evidence type="ECO:0000313" key="13">
    <source>
        <dbReference type="Proteomes" id="UP000199513"/>
    </source>
</evidence>
<dbReference type="Proteomes" id="UP000199513">
    <property type="component" value="Unassembled WGS sequence"/>
</dbReference>
<evidence type="ECO:0000259" key="11">
    <source>
        <dbReference type="PROSITE" id="PS51918"/>
    </source>
</evidence>
<dbReference type="InterPro" id="IPR034505">
    <property type="entry name" value="Coproporphyrinogen-III_oxidase"/>
</dbReference>